<dbReference type="RefSeq" id="WP_341701465.1">
    <property type="nucleotide sequence ID" value="NZ_JBBYHU010000038.1"/>
</dbReference>
<reference evidence="2 3" key="1">
    <citation type="submission" date="2024-04" db="EMBL/GenBank/DDBJ databases">
        <title>Flavobacterium sp. DGU99 16S ribosomal RNA gene Genome sequencing and assembly.</title>
        <authorList>
            <person name="Park S."/>
        </authorList>
    </citation>
    <scope>NUCLEOTIDE SEQUENCE [LARGE SCALE GENOMIC DNA]</scope>
    <source>
        <strain evidence="2 3">DGU99</strain>
    </source>
</reference>
<feature type="chain" id="PRO_5046120479" evidence="1">
    <location>
        <begin position="20"/>
        <end position="152"/>
    </location>
</feature>
<keyword evidence="3" id="KW-1185">Reference proteome</keyword>
<name>A0ABU9HQ37_9FLAO</name>
<evidence type="ECO:0000256" key="1">
    <source>
        <dbReference type="SAM" id="SignalP"/>
    </source>
</evidence>
<protein>
    <submittedName>
        <fullName evidence="2">Sensor of ECF-type sigma factor</fullName>
    </submittedName>
</protein>
<sequence length="152" mass="18067">MNLRKILPLLLLFSCSFYAQDNIKDKKEQVKAMKVAFLTAELNLSSQEAEKFWPLYNAYDNKQFEIRHEKMRTFKGRMSDEALNRISEKDAALLLNQMEAADEELFWLRKKFSKSLRTILPAVKILKLKKSEDDFYRKLLHQYGDRGKRNNK</sequence>
<dbReference type="EMBL" id="JBBYHU010000038">
    <property type="protein sequence ID" value="MEL1242266.1"/>
    <property type="molecule type" value="Genomic_DNA"/>
</dbReference>
<organism evidence="2 3">
    <name type="scientific">Flavobacterium flavipallidum</name>
    <dbReference type="NCBI Taxonomy" id="3139140"/>
    <lineage>
        <taxon>Bacteria</taxon>
        <taxon>Pseudomonadati</taxon>
        <taxon>Bacteroidota</taxon>
        <taxon>Flavobacteriia</taxon>
        <taxon>Flavobacteriales</taxon>
        <taxon>Flavobacteriaceae</taxon>
        <taxon>Flavobacterium</taxon>
    </lineage>
</organism>
<keyword evidence="1" id="KW-0732">Signal</keyword>
<dbReference type="Proteomes" id="UP001398556">
    <property type="component" value="Unassembled WGS sequence"/>
</dbReference>
<proteinExistence type="predicted"/>
<evidence type="ECO:0000313" key="3">
    <source>
        <dbReference type="Proteomes" id="UP001398556"/>
    </source>
</evidence>
<accession>A0ABU9HQ37</accession>
<evidence type="ECO:0000313" key="2">
    <source>
        <dbReference type="EMBL" id="MEL1242266.1"/>
    </source>
</evidence>
<comment type="caution">
    <text evidence="2">The sequence shown here is derived from an EMBL/GenBank/DDBJ whole genome shotgun (WGS) entry which is preliminary data.</text>
</comment>
<feature type="signal peptide" evidence="1">
    <location>
        <begin position="1"/>
        <end position="19"/>
    </location>
</feature>
<gene>
    <name evidence="2" type="ORF">AAEO59_14500</name>
</gene>